<dbReference type="GeneID" id="18170430"/>
<dbReference type="OrthoDB" id="4755894at2759"/>
<dbReference type="AlphaFoldDB" id="G3JR83"/>
<name>G3JR83_CORMM</name>
<protein>
    <submittedName>
        <fullName evidence="2">Uncharacterized protein</fullName>
    </submittedName>
</protein>
<dbReference type="InParanoid" id="G3JR83"/>
<accession>G3JR83</accession>
<proteinExistence type="predicted"/>
<evidence type="ECO:0000313" key="3">
    <source>
        <dbReference type="Proteomes" id="UP000001610"/>
    </source>
</evidence>
<dbReference type="HOGENOM" id="CLU_2722150_0_0_1"/>
<evidence type="ECO:0000256" key="1">
    <source>
        <dbReference type="SAM" id="MobiDB-lite"/>
    </source>
</evidence>
<sequence length="72" mass="7668">MSAHFCRQVYSSWRETRRGSGSGSIAAPEMVALTTVKNTSPLSAPTSPRSSFSSISSEPSGWTRPSSSSSDR</sequence>
<feature type="compositionally biased region" description="Low complexity" evidence="1">
    <location>
        <begin position="43"/>
        <end position="72"/>
    </location>
</feature>
<organism evidence="2 3">
    <name type="scientific">Cordyceps militaris (strain CM01)</name>
    <name type="common">Caterpillar fungus</name>
    <dbReference type="NCBI Taxonomy" id="983644"/>
    <lineage>
        <taxon>Eukaryota</taxon>
        <taxon>Fungi</taxon>
        <taxon>Dikarya</taxon>
        <taxon>Ascomycota</taxon>
        <taxon>Pezizomycotina</taxon>
        <taxon>Sordariomycetes</taxon>
        <taxon>Hypocreomycetidae</taxon>
        <taxon>Hypocreales</taxon>
        <taxon>Cordycipitaceae</taxon>
        <taxon>Cordyceps</taxon>
    </lineage>
</organism>
<keyword evidence="3" id="KW-1185">Reference proteome</keyword>
<dbReference type="RefSeq" id="XP_006673624.1">
    <property type="nucleotide sequence ID" value="XM_006673561.1"/>
</dbReference>
<dbReference type="EMBL" id="JH126405">
    <property type="protein sequence ID" value="EGX88379.1"/>
    <property type="molecule type" value="Genomic_DNA"/>
</dbReference>
<dbReference type="Proteomes" id="UP000001610">
    <property type="component" value="Unassembled WGS sequence"/>
</dbReference>
<reference evidence="2 3" key="1">
    <citation type="journal article" date="2011" name="Genome Biol.">
        <title>Genome sequence of the insect pathogenic fungus Cordyceps militaris, a valued traditional Chinese medicine.</title>
        <authorList>
            <person name="Zheng P."/>
            <person name="Xia Y."/>
            <person name="Xiao G."/>
            <person name="Xiong C."/>
            <person name="Hu X."/>
            <person name="Zhang S."/>
            <person name="Zheng H."/>
            <person name="Huang Y."/>
            <person name="Zhou Y."/>
            <person name="Wang S."/>
            <person name="Zhao G.P."/>
            <person name="Liu X."/>
            <person name="St Leger R.J."/>
            <person name="Wang C."/>
        </authorList>
    </citation>
    <scope>NUCLEOTIDE SEQUENCE [LARGE SCALE GENOMIC DNA]</scope>
    <source>
        <strain evidence="2 3">CM01</strain>
    </source>
</reference>
<gene>
    <name evidence="2" type="ORF">CCM_08422</name>
</gene>
<dbReference type="OMA" id="MSAHFCR"/>
<evidence type="ECO:0000313" key="2">
    <source>
        <dbReference type="EMBL" id="EGX88379.1"/>
    </source>
</evidence>
<feature type="region of interest" description="Disordered" evidence="1">
    <location>
        <begin position="37"/>
        <end position="72"/>
    </location>
</feature>
<dbReference type="KEGG" id="cmt:CCM_08422"/>
<dbReference type="VEuPathDB" id="FungiDB:CCM_08422"/>